<evidence type="ECO:0000313" key="2">
    <source>
        <dbReference type="Proteomes" id="UP001057498"/>
    </source>
</evidence>
<proteinExistence type="predicted"/>
<keyword evidence="2" id="KW-1185">Reference proteome</keyword>
<dbReference type="EMBL" id="AP025730">
    <property type="protein sequence ID" value="BDI06321.1"/>
    <property type="molecule type" value="Genomic_DNA"/>
</dbReference>
<evidence type="ECO:0008006" key="3">
    <source>
        <dbReference type="Google" id="ProtNLM"/>
    </source>
</evidence>
<sequence>MDHDELARQVREALVYAELIWSRYRDHGAAADLKAATHTYRKILADPTVAAEFPAAVQSAQANLALALLDVHALTGEPRWLDEAIDLTDAALALEPDAAAAPGGTPAATGHEGRMAVLNTRHVALIRRHMATRSKADFAAADAAVAAMKQLAPDSPLVRINGGNQAMLRFDATGAIDALDDAIADYERAAELATPAERLQALGALAGALVERHGLYRSLDDLARAYSAEQEVLAALPADSPLHAQHSMVLGNILLARHEADGNLEALDAAIDTYDRLTALDKAESRNQLQNVGYARFLRYRHRRDVRDLELGILACSQAITGDDEKSPPQATPGRLTNLALGLGERWRLKGDAADLALARQCFRGAVADGLSVHPKVALNAAVDWGALESEAGEWAAAHEAYQAGISALQSLFEAGVGGDAQEVWLYEGRGLGPRAAYAAAKAGEPVAAALAIERTRAVAWTRALRLDTADLDRVAAVDAALARRYREAAARRRSARPQDAVAAARELAAVIQAVRQRPGLERWLVQSTLADLEAAVGEQPIVYLAAADGAGVALIATRADEGFHVDVLWLPELTDKAVRERLRGPDGAGELGGYLALYEAWMHANDVAYEAATEAWSAALDGLMRWYWDAAIGPLLAALPAGTERVQLVTPGALGFLPLHAAWVEDPARPSGRRYALDVVAFSSAPNAVVAAMAASAALRCESAAPSLLAVENPLV</sequence>
<protein>
    <recommendedName>
        <fullName evidence="3">CHAT domain-containing protein</fullName>
    </recommendedName>
</protein>
<accession>A0ABM7YPA0</accession>
<gene>
    <name evidence="1" type="ORF">CATMQ487_32910</name>
</gene>
<organism evidence="1 2">
    <name type="scientific">Sphaerotilus microaerophilus</name>
    <dbReference type="NCBI Taxonomy" id="2914710"/>
    <lineage>
        <taxon>Bacteria</taxon>
        <taxon>Pseudomonadati</taxon>
        <taxon>Pseudomonadota</taxon>
        <taxon>Betaproteobacteria</taxon>
        <taxon>Burkholderiales</taxon>
        <taxon>Sphaerotilaceae</taxon>
        <taxon>Sphaerotilus</taxon>
    </lineage>
</organism>
<name>A0ABM7YPA0_9BURK</name>
<dbReference type="RefSeq" id="WP_251969607.1">
    <property type="nucleotide sequence ID" value="NZ_AP025730.1"/>
</dbReference>
<evidence type="ECO:0000313" key="1">
    <source>
        <dbReference type="EMBL" id="BDI06321.1"/>
    </source>
</evidence>
<dbReference type="Proteomes" id="UP001057498">
    <property type="component" value="Chromosome"/>
</dbReference>
<reference evidence="1" key="1">
    <citation type="submission" date="2022-04" db="EMBL/GenBank/DDBJ databases">
        <title>Whole genome sequence of Sphaerotilus sp. FB-5.</title>
        <authorList>
            <person name="Takeda M."/>
            <person name="Narihara S."/>
            <person name="Akimoto M."/>
            <person name="Akimoto R."/>
            <person name="Nishiyashiki S."/>
            <person name="Murakami T."/>
        </authorList>
    </citation>
    <scope>NUCLEOTIDE SEQUENCE</scope>
    <source>
        <strain evidence="1">FB-5</strain>
    </source>
</reference>